<dbReference type="RefSeq" id="WP_285449863.1">
    <property type="nucleotide sequence ID" value="NZ_CP127173.1"/>
</dbReference>
<name>A0ABY8XAH8_9PSEU</name>
<feature type="chain" id="PRO_5045859181" description="Lipoprotein" evidence="1">
    <location>
        <begin position="27"/>
        <end position="162"/>
    </location>
</feature>
<keyword evidence="1" id="KW-0732">Signal</keyword>
<dbReference type="Proteomes" id="UP001227101">
    <property type="component" value="Chromosome"/>
</dbReference>
<reference evidence="2 3" key="1">
    <citation type="submission" date="2023-06" db="EMBL/GenBank/DDBJ databases">
        <authorList>
            <person name="Oyuntsetseg B."/>
            <person name="Kim S.B."/>
        </authorList>
    </citation>
    <scope>NUCLEOTIDE SEQUENCE [LARGE SCALE GENOMIC DNA]</scope>
    <source>
        <strain evidence="2 3">2-2</strain>
    </source>
</reference>
<accession>A0ABY8XAH8</accession>
<organism evidence="2 3">
    <name type="scientific">Amycolatopsis nalaikhensis</name>
    <dbReference type="NCBI Taxonomy" id="715472"/>
    <lineage>
        <taxon>Bacteria</taxon>
        <taxon>Bacillati</taxon>
        <taxon>Actinomycetota</taxon>
        <taxon>Actinomycetes</taxon>
        <taxon>Pseudonocardiales</taxon>
        <taxon>Pseudonocardiaceae</taxon>
        <taxon>Amycolatopsis</taxon>
    </lineage>
</organism>
<dbReference type="PROSITE" id="PS51257">
    <property type="entry name" value="PROKAR_LIPOPROTEIN"/>
    <property type="match status" value="1"/>
</dbReference>
<keyword evidence="3" id="KW-1185">Reference proteome</keyword>
<protein>
    <recommendedName>
        <fullName evidence="4">Lipoprotein</fullName>
    </recommendedName>
</protein>
<gene>
    <name evidence="2" type="ORF">QP939_31670</name>
</gene>
<feature type="signal peptide" evidence="1">
    <location>
        <begin position="1"/>
        <end position="26"/>
    </location>
</feature>
<dbReference type="EMBL" id="CP127173">
    <property type="protein sequence ID" value="WIV53444.1"/>
    <property type="molecule type" value="Genomic_DNA"/>
</dbReference>
<evidence type="ECO:0000313" key="3">
    <source>
        <dbReference type="Proteomes" id="UP001227101"/>
    </source>
</evidence>
<sequence>MKKLLVLAVLLVVSACGVKPTGVVSAGPAPTLRSPGGSGRGTDLILYFVIDGRVAPVTRPTGTAVGVSAALSILLSGPSSDEAAEGYATMLPPERGPVALSPGPPAMINVPFPLKPLPPLAVNQLVCTAFAALAAEGSYVVEGVITLSGTDTQLPSLTCQAF</sequence>
<proteinExistence type="predicted"/>
<evidence type="ECO:0000313" key="2">
    <source>
        <dbReference type="EMBL" id="WIV53444.1"/>
    </source>
</evidence>
<evidence type="ECO:0000256" key="1">
    <source>
        <dbReference type="SAM" id="SignalP"/>
    </source>
</evidence>
<evidence type="ECO:0008006" key="4">
    <source>
        <dbReference type="Google" id="ProtNLM"/>
    </source>
</evidence>